<evidence type="ECO:0000259" key="6">
    <source>
        <dbReference type="SMART" id="SM00732"/>
    </source>
</evidence>
<dbReference type="AlphaFoldDB" id="A0A1F4TLU1"/>
<dbReference type="PANTHER" id="PTHR33317">
    <property type="entry name" value="POLYNUCLEOTIDYL TRANSFERASE, RIBONUCLEASE H-LIKE SUPERFAMILY PROTEIN"/>
    <property type="match status" value="1"/>
</dbReference>
<dbReference type="STRING" id="1802583.A2311_05060"/>
<name>A0A1F4TLU1_UNCSA</name>
<dbReference type="InterPro" id="IPR037027">
    <property type="entry name" value="YqgF/RNaseH-like_dom_sf"/>
</dbReference>
<evidence type="ECO:0000256" key="3">
    <source>
        <dbReference type="ARBA" id="ARBA00022722"/>
    </source>
</evidence>
<dbReference type="GO" id="GO:0000967">
    <property type="term" value="P:rRNA 5'-end processing"/>
    <property type="evidence" value="ECO:0007669"/>
    <property type="project" value="UniProtKB-UniRule"/>
</dbReference>
<dbReference type="HAMAP" id="MF_00651">
    <property type="entry name" value="Nuclease_YqgF"/>
    <property type="match status" value="1"/>
</dbReference>
<dbReference type="EMBL" id="MEUF01000057">
    <property type="protein sequence ID" value="OGC33688.1"/>
    <property type="molecule type" value="Genomic_DNA"/>
</dbReference>
<evidence type="ECO:0000313" key="8">
    <source>
        <dbReference type="Proteomes" id="UP000178951"/>
    </source>
</evidence>
<keyword evidence="7" id="KW-0547">Nucleotide-binding</keyword>
<dbReference type="NCBIfam" id="TIGR00250">
    <property type="entry name" value="RNAse_H_YqgF"/>
    <property type="match status" value="1"/>
</dbReference>
<keyword evidence="4 5" id="KW-0378">Hydrolase</keyword>
<dbReference type="GO" id="GO:0016788">
    <property type="term" value="F:hydrolase activity, acting on ester bonds"/>
    <property type="evidence" value="ECO:0007669"/>
    <property type="project" value="UniProtKB-UniRule"/>
</dbReference>
<evidence type="ECO:0000256" key="4">
    <source>
        <dbReference type="ARBA" id="ARBA00022801"/>
    </source>
</evidence>
<dbReference type="InterPro" id="IPR006641">
    <property type="entry name" value="YqgF/RNaseH-like_dom"/>
</dbReference>
<sequence>MRILGIDHGDKRVGLALSDPLGITAQPLATISAVEAMAKIKDVIIQYPEIALIVVGLPKNLRGEIGPQGEKVQQFMAELKTITDLKIISWDERFSTKAMERELIEAGLSREKRKSVIDKLAAAAILQNYLDSQRHAPKN</sequence>
<dbReference type="CDD" id="cd16964">
    <property type="entry name" value="YqgF"/>
    <property type="match status" value="1"/>
</dbReference>
<dbReference type="EC" id="3.1.-.-" evidence="5"/>
<dbReference type="Gene3D" id="3.30.420.140">
    <property type="entry name" value="YqgF/RNase H-like domain"/>
    <property type="match status" value="1"/>
</dbReference>
<comment type="function">
    <text evidence="5">Could be a nuclease involved in processing of the 5'-end of pre-16S rRNA.</text>
</comment>
<proteinExistence type="inferred from homology"/>
<feature type="domain" description="YqgF/RNase H-like" evidence="6">
    <location>
        <begin position="1"/>
        <end position="99"/>
    </location>
</feature>
<keyword evidence="3 5" id="KW-0540">Nuclease</keyword>
<dbReference type="SUPFAM" id="SSF53098">
    <property type="entry name" value="Ribonuclease H-like"/>
    <property type="match status" value="1"/>
</dbReference>
<evidence type="ECO:0000313" key="7">
    <source>
        <dbReference type="EMBL" id="OGC33688.1"/>
    </source>
</evidence>
<comment type="caution">
    <text evidence="7">The sequence shown here is derived from an EMBL/GenBank/DDBJ whole genome shotgun (WGS) entry which is preliminary data.</text>
</comment>
<comment type="subcellular location">
    <subcellularLocation>
        <location evidence="5">Cytoplasm</location>
    </subcellularLocation>
</comment>
<accession>A0A1F4TLU1</accession>
<comment type="similarity">
    <text evidence="5">Belongs to the YqgF HJR family.</text>
</comment>
<gene>
    <name evidence="7" type="ORF">A2311_05060</name>
</gene>
<keyword evidence="7" id="KW-0347">Helicase</keyword>
<dbReference type="InterPro" id="IPR012337">
    <property type="entry name" value="RNaseH-like_sf"/>
</dbReference>
<dbReference type="GO" id="GO:0005829">
    <property type="term" value="C:cytosol"/>
    <property type="evidence" value="ECO:0007669"/>
    <property type="project" value="TreeGrafter"/>
</dbReference>
<dbReference type="GO" id="GO:0004518">
    <property type="term" value="F:nuclease activity"/>
    <property type="evidence" value="ECO:0007669"/>
    <property type="project" value="UniProtKB-KW"/>
</dbReference>
<evidence type="ECO:0000256" key="1">
    <source>
        <dbReference type="ARBA" id="ARBA00022490"/>
    </source>
</evidence>
<dbReference type="PANTHER" id="PTHR33317:SF4">
    <property type="entry name" value="POLYNUCLEOTIDYL TRANSFERASE, RIBONUCLEASE H-LIKE SUPERFAMILY PROTEIN"/>
    <property type="match status" value="1"/>
</dbReference>
<dbReference type="InterPro" id="IPR005227">
    <property type="entry name" value="YqgF"/>
</dbReference>
<dbReference type="Pfam" id="PF03652">
    <property type="entry name" value="RuvX"/>
    <property type="match status" value="1"/>
</dbReference>
<dbReference type="GO" id="GO:0004386">
    <property type="term" value="F:helicase activity"/>
    <property type="evidence" value="ECO:0007669"/>
    <property type="project" value="UniProtKB-KW"/>
</dbReference>
<evidence type="ECO:0000256" key="2">
    <source>
        <dbReference type="ARBA" id="ARBA00022517"/>
    </source>
</evidence>
<organism evidence="7 8">
    <name type="scientific">candidate division WOR-1 bacterium RIFOXYB2_FULL_48_7</name>
    <dbReference type="NCBI Taxonomy" id="1802583"/>
    <lineage>
        <taxon>Bacteria</taxon>
        <taxon>Bacillati</taxon>
        <taxon>Saganbacteria</taxon>
    </lineage>
</organism>
<dbReference type="SMART" id="SM00732">
    <property type="entry name" value="YqgFc"/>
    <property type="match status" value="1"/>
</dbReference>
<protein>
    <recommendedName>
        <fullName evidence="5">Putative pre-16S rRNA nuclease</fullName>
        <ecNumber evidence="5">3.1.-.-</ecNumber>
    </recommendedName>
</protein>
<keyword evidence="1 5" id="KW-0963">Cytoplasm</keyword>
<dbReference type="Proteomes" id="UP000178951">
    <property type="component" value="Unassembled WGS sequence"/>
</dbReference>
<evidence type="ECO:0000256" key="5">
    <source>
        <dbReference type="HAMAP-Rule" id="MF_00651"/>
    </source>
</evidence>
<keyword evidence="2 5" id="KW-0690">Ribosome biogenesis</keyword>
<keyword evidence="7" id="KW-0067">ATP-binding</keyword>
<reference evidence="7 8" key="1">
    <citation type="journal article" date="2016" name="Nat. Commun.">
        <title>Thousands of microbial genomes shed light on interconnected biogeochemical processes in an aquifer system.</title>
        <authorList>
            <person name="Anantharaman K."/>
            <person name="Brown C.T."/>
            <person name="Hug L.A."/>
            <person name="Sharon I."/>
            <person name="Castelle C.J."/>
            <person name="Probst A.J."/>
            <person name="Thomas B.C."/>
            <person name="Singh A."/>
            <person name="Wilkins M.J."/>
            <person name="Karaoz U."/>
            <person name="Brodie E.L."/>
            <person name="Williams K.H."/>
            <person name="Hubbard S.S."/>
            <person name="Banfield J.F."/>
        </authorList>
    </citation>
    <scope>NUCLEOTIDE SEQUENCE [LARGE SCALE GENOMIC DNA]</scope>
</reference>